<dbReference type="EMBL" id="JANCYU010000032">
    <property type="protein sequence ID" value="KAK4525663.1"/>
    <property type="molecule type" value="Genomic_DNA"/>
</dbReference>
<keyword evidence="1" id="KW-0472">Membrane</keyword>
<dbReference type="PANTHER" id="PTHR36761:SF2">
    <property type="entry name" value="ORF03 PROTEIN"/>
    <property type="match status" value="1"/>
</dbReference>
<feature type="transmembrane region" description="Helical" evidence="1">
    <location>
        <begin position="277"/>
        <end position="294"/>
    </location>
</feature>
<proteinExistence type="predicted"/>
<name>A0AAV9IE66_9RHOD</name>
<organism evidence="2 3">
    <name type="scientific">Galdieria yellowstonensis</name>
    <dbReference type="NCBI Taxonomy" id="3028027"/>
    <lineage>
        <taxon>Eukaryota</taxon>
        <taxon>Rhodophyta</taxon>
        <taxon>Bangiophyceae</taxon>
        <taxon>Galdieriales</taxon>
        <taxon>Galdieriaceae</taxon>
        <taxon>Galdieria</taxon>
    </lineage>
</organism>
<evidence type="ECO:0000313" key="2">
    <source>
        <dbReference type="EMBL" id="KAK4525663.1"/>
    </source>
</evidence>
<sequence>MVYQPVPIGKINCVHFKTRAKTRVAVLVRGQQCPRRRTCGRFPCVYSCTKPNQEEQHCEENKVLRLGVWLDEHIVGDGILLQCEHVDVADVDATNFTVSSSATQQQQKAHVFFCLGVKEFDVGSYEAAANWFQKAAAYSDLGSRQGGQYQLWTAQALHAAGKQEPAKNTLRQLKTHKDRDVRKASQQLLYILGAPALKLDASHFVSIPTNNAVFHRKNREKRKVAATTASLDNPLSLWDKARNDALVPKEPEKYTLEWFIQKEPPPPQTNSRMNTNLVITLATTIVISMLVFFYHG</sequence>
<comment type="caution">
    <text evidence="2">The sequence shown here is derived from an EMBL/GenBank/DDBJ whole genome shotgun (WGS) entry which is preliminary data.</text>
</comment>
<keyword evidence="1" id="KW-0812">Transmembrane</keyword>
<dbReference type="AlphaFoldDB" id="A0AAV9IE66"/>
<protein>
    <submittedName>
        <fullName evidence="2">Uncharacterized protein</fullName>
    </submittedName>
</protein>
<evidence type="ECO:0000256" key="1">
    <source>
        <dbReference type="SAM" id="Phobius"/>
    </source>
</evidence>
<keyword evidence="3" id="KW-1185">Reference proteome</keyword>
<keyword evidence="1" id="KW-1133">Transmembrane helix</keyword>
<accession>A0AAV9IE66</accession>
<gene>
    <name evidence="2" type="ORF">GAYE_SCF15G3572</name>
</gene>
<dbReference type="PANTHER" id="PTHR36761">
    <property type="entry name" value="ORF03 PROTEIN"/>
    <property type="match status" value="1"/>
</dbReference>
<evidence type="ECO:0000313" key="3">
    <source>
        <dbReference type="Proteomes" id="UP001300502"/>
    </source>
</evidence>
<dbReference type="Proteomes" id="UP001300502">
    <property type="component" value="Unassembled WGS sequence"/>
</dbReference>
<reference evidence="2 3" key="1">
    <citation type="submission" date="2022-07" db="EMBL/GenBank/DDBJ databases">
        <title>Genome-wide signatures of adaptation to extreme environments.</title>
        <authorList>
            <person name="Cho C.H."/>
            <person name="Yoon H.S."/>
        </authorList>
    </citation>
    <scope>NUCLEOTIDE SEQUENCE [LARGE SCALE GENOMIC DNA]</scope>
    <source>
        <strain evidence="2 3">108.79 E11</strain>
    </source>
</reference>